<organism evidence="5 6">
    <name type="scientific">Aedes aegypti</name>
    <name type="common">Yellowfever mosquito</name>
    <name type="synonym">Culex aegypti</name>
    <dbReference type="NCBI Taxonomy" id="7159"/>
    <lineage>
        <taxon>Eukaryota</taxon>
        <taxon>Metazoa</taxon>
        <taxon>Ecdysozoa</taxon>
        <taxon>Arthropoda</taxon>
        <taxon>Hexapoda</taxon>
        <taxon>Insecta</taxon>
        <taxon>Pterygota</taxon>
        <taxon>Neoptera</taxon>
        <taxon>Endopterygota</taxon>
        <taxon>Diptera</taxon>
        <taxon>Nematocera</taxon>
        <taxon>Culicoidea</taxon>
        <taxon>Culicidae</taxon>
        <taxon>Culicinae</taxon>
        <taxon>Aedini</taxon>
        <taxon>Aedes</taxon>
        <taxon>Stegomyia</taxon>
    </lineage>
</organism>
<dbReference type="SUPFAM" id="SSF57716">
    <property type="entry name" value="Glucocorticoid receptor-like (DNA-binding domain)"/>
    <property type="match status" value="1"/>
</dbReference>
<dbReference type="Pfam" id="PF00096">
    <property type="entry name" value="zf-C2H2"/>
    <property type="match status" value="3"/>
</dbReference>
<dbReference type="Pfam" id="PF13894">
    <property type="entry name" value="zf-C2H2_4"/>
    <property type="match status" value="1"/>
</dbReference>
<dbReference type="SMART" id="SM00868">
    <property type="entry name" value="zf-AD"/>
    <property type="match status" value="1"/>
</dbReference>
<dbReference type="FunFam" id="3.30.160.60:FF:002343">
    <property type="entry name" value="Zinc finger protein 33A"/>
    <property type="match status" value="1"/>
</dbReference>
<dbReference type="InterPro" id="IPR036236">
    <property type="entry name" value="Znf_C2H2_sf"/>
</dbReference>
<protein>
    <submittedName>
        <fullName evidence="5">Uncharacterized protein</fullName>
    </submittedName>
</protein>
<dbReference type="EnsemblMetazoa" id="AAEL002120-RC">
    <property type="protein sequence ID" value="AAEL002120-PC"/>
    <property type="gene ID" value="AAEL002120"/>
</dbReference>
<accession>A0A6I8T5W9</accession>
<keyword evidence="6" id="KW-1185">Reference proteome</keyword>
<dbReference type="AlphaFoldDB" id="A0A6I8T5W9"/>
<dbReference type="Proteomes" id="UP000008820">
    <property type="component" value="Chromosome 3"/>
</dbReference>
<dbReference type="Pfam" id="PF07776">
    <property type="entry name" value="zf-AD"/>
    <property type="match status" value="1"/>
</dbReference>
<sequence>MDPLEESYSAFECRVCESKDFLMNIFVNEEHKIAEKLCYCASIQITENDGLPQHICTNCFADLQTSYTFRKRCEETDAKLRTFSKVPIKIEILDSIMSPEVAYNPEVLEMLDSPNECKNGIFLEADSNLSEIANVLLVASESFSKESDIPEMFETLDSFNDIDHESLPESEPNTGICKLEQELVIEEESCNVEPDVTNKRRRRIIKKSPKTFTCDTCQAQFSKVMEYFQHIRTHGAKRFQCKTCSRWFSRKTVWKRHEAKHLSTPERVPCNLCGKEFSHKQSVVRHIIEKHQNNRRFECTICGVRFAQKTHLQAHQSVHSEAQYCCTTCDAKFKSYISYKRHQQIHLPPSERNYTSTKAKAVKPQNKSSNDIYICPFCGKISSHINSHVLHLRRHTGERPYKCQVCGKAFLANIMLKNHMLIHTGEKPHKCETCGRCFRIKAHLTTHYLTHTHEKKFSCQICSNAFASKRTLKSHMKSHLVCQEGE</sequence>
<evidence type="ECO:0000256" key="2">
    <source>
        <dbReference type="ARBA" id="ARBA00022737"/>
    </source>
</evidence>
<gene>
    <name evidence="5" type="primary">110677948</name>
</gene>
<name>A0A6I8T5W9_AEDAE</name>
<dbReference type="GO" id="GO:0008270">
    <property type="term" value="F:zinc ion binding"/>
    <property type="evidence" value="ECO:0007669"/>
    <property type="project" value="UniProtKB-UniRule"/>
</dbReference>
<evidence type="ECO:0000256" key="3">
    <source>
        <dbReference type="ARBA" id="ARBA00022771"/>
    </source>
</evidence>
<dbReference type="PANTHER" id="PTHR24409:SF295">
    <property type="entry name" value="AZ2-RELATED"/>
    <property type="match status" value="1"/>
</dbReference>
<evidence type="ECO:0000313" key="6">
    <source>
        <dbReference type="Proteomes" id="UP000008820"/>
    </source>
</evidence>
<reference evidence="5 6" key="1">
    <citation type="submission" date="2017-06" db="EMBL/GenBank/DDBJ databases">
        <title>Aedes aegypti genome working group (AGWG) sequencing and assembly.</title>
        <authorList>
            <consortium name="Aedes aegypti Genome Working Group (AGWG)"/>
            <person name="Matthews B.J."/>
        </authorList>
    </citation>
    <scope>NUCLEOTIDE SEQUENCE [LARGE SCALE GENOMIC DNA]</scope>
    <source>
        <strain evidence="5 6">LVP_AGWG</strain>
    </source>
</reference>
<dbReference type="PROSITE" id="PS50157">
    <property type="entry name" value="ZINC_FINGER_C2H2_2"/>
    <property type="match status" value="9"/>
</dbReference>
<dbReference type="InterPro" id="IPR013087">
    <property type="entry name" value="Znf_C2H2_type"/>
</dbReference>
<dbReference type="PANTHER" id="PTHR24409">
    <property type="entry name" value="ZINC FINGER PROTEIN 142"/>
    <property type="match status" value="1"/>
</dbReference>
<dbReference type="SUPFAM" id="SSF57667">
    <property type="entry name" value="beta-beta-alpha zinc fingers"/>
    <property type="match status" value="5"/>
</dbReference>
<keyword evidence="1" id="KW-0479">Metal-binding</keyword>
<dbReference type="GO" id="GO:0000977">
    <property type="term" value="F:RNA polymerase II transcription regulatory region sequence-specific DNA binding"/>
    <property type="evidence" value="ECO:0007669"/>
    <property type="project" value="TreeGrafter"/>
</dbReference>
<keyword evidence="2" id="KW-0677">Repeat</keyword>
<reference evidence="5" key="2">
    <citation type="submission" date="2020-05" db="UniProtKB">
        <authorList>
            <consortium name="EnsemblMetazoa"/>
        </authorList>
    </citation>
    <scope>IDENTIFICATION</scope>
    <source>
        <strain evidence="5">LVP_AGWG</strain>
    </source>
</reference>
<dbReference type="PROSITE" id="PS51915">
    <property type="entry name" value="ZAD"/>
    <property type="match status" value="1"/>
</dbReference>
<dbReference type="InterPro" id="IPR012934">
    <property type="entry name" value="Znf_AD"/>
</dbReference>
<dbReference type="PROSITE" id="PS00028">
    <property type="entry name" value="ZINC_FINGER_C2H2_1"/>
    <property type="match status" value="8"/>
</dbReference>
<dbReference type="Gene3D" id="3.40.1800.20">
    <property type="match status" value="1"/>
</dbReference>
<keyword evidence="3" id="KW-0863">Zinc-finger</keyword>
<evidence type="ECO:0000313" key="5">
    <source>
        <dbReference type="EnsemblMetazoa" id="AAEL002120-PC"/>
    </source>
</evidence>
<dbReference type="GO" id="GO:0048729">
    <property type="term" value="P:tissue morphogenesis"/>
    <property type="evidence" value="ECO:0007669"/>
    <property type="project" value="UniProtKB-ARBA"/>
</dbReference>
<proteinExistence type="predicted"/>
<evidence type="ECO:0000256" key="4">
    <source>
        <dbReference type="ARBA" id="ARBA00022833"/>
    </source>
</evidence>
<evidence type="ECO:0000256" key="1">
    <source>
        <dbReference type="ARBA" id="ARBA00022723"/>
    </source>
</evidence>
<dbReference type="FunFam" id="3.30.160.60:FF:000624">
    <property type="entry name" value="zinc finger protein 697"/>
    <property type="match status" value="1"/>
</dbReference>
<dbReference type="GO" id="GO:0000981">
    <property type="term" value="F:DNA-binding transcription factor activity, RNA polymerase II-specific"/>
    <property type="evidence" value="ECO:0007669"/>
    <property type="project" value="TreeGrafter"/>
</dbReference>
<dbReference type="OrthoDB" id="6077919at2759"/>
<dbReference type="GO" id="GO:0005634">
    <property type="term" value="C:nucleus"/>
    <property type="evidence" value="ECO:0007669"/>
    <property type="project" value="InterPro"/>
</dbReference>
<dbReference type="SMART" id="SM00355">
    <property type="entry name" value="ZnF_C2H2"/>
    <property type="match status" value="9"/>
</dbReference>
<dbReference type="GO" id="GO:0048598">
    <property type="term" value="P:embryonic morphogenesis"/>
    <property type="evidence" value="ECO:0007669"/>
    <property type="project" value="UniProtKB-ARBA"/>
</dbReference>
<dbReference type="Gene3D" id="3.30.160.60">
    <property type="entry name" value="Classic Zinc Finger"/>
    <property type="match status" value="7"/>
</dbReference>
<dbReference type="FunFam" id="3.30.160.60:FF:000100">
    <property type="entry name" value="Zinc finger 45-like"/>
    <property type="match status" value="1"/>
</dbReference>
<keyword evidence="4" id="KW-0862">Zinc</keyword>